<name>F4WI09_ACREC</name>
<keyword evidence="3" id="KW-1185">Reference proteome</keyword>
<sequence length="109" mass="12504">MYKHTALKIESEDQQHRAAKTQRSDESENARERVLALSRRIWKGISGWEGNPKSRRNFTSQRDKSKKASALLNERAQPLYGKNDVFVRFDVRFRANGTAIPVQSLCGGR</sequence>
<feature type="compositionally biased region" description="Basic and acidic residues" evidence="1">
    <location>
        <begin position="7"/>
        <end position="30"/>
    </location>
</feature>
<accession>F4WI09</accession>
<evidence type="ECO:0000256" key="1">
    <source>
        <dbReference type="SAM" id="MobiDB-lite"/>
    </source>
</evidence>
<dbReference type="AlphaFoldDB" id="F4WI09"/>
<evidence type="ECO:0000313" key="2">
    <source>
        <dbReference type="EMBL" id="EGI66160.1"/>
    </source>
</evidence>
<dbReference type="InParanoid" id="F4WI09"/>
<proteinExistence type="predicted"/>
<organism evidence="3">
    <name type="scientific">Acromyrmex echinatior</name>
    <name type="common">Panamanian leafcutter ant</name>
    <name type="synonym">Acromyrmex octospinosus echinatior</name>
    <dbReference type="NCBI Taxonomy" id="103372"/>
    <lineage>
        <taxon>Eukaryota</taxon>
        <taxon>Metazoa</taxon>
        <taxon>Ecdysozoa</taxon>
        <taxon>Arthropoda</taxon>
        <taxon>Hexapoda</taxon>
        <taxon>Insecta</taxon>
        <taxon>Pterygota</taxon>
        <taxon>Neoptera</taxon>
        <taxon>Endopterygota</taxon>
        <taxon>Hymenoptera</taxon>
        <taxon>Apocrita</taxon>
        <taxon>Aculeata</taxon>
        <taxon>Formicoidea</taxon>
        <taxon>Formicidae</taxon>
        <taxon>Myrmicinae</taxon>
        <taxon>Acromyrmex</taxon>
    </lineage>
</organism>
<dbReference type="EMBL" id="GL888170">
    <property type="protein sequence ID" value="EGI66160.1"/>
    <property type="molecule type" value="Genomic_DNA"/>
</dbReference>
<evidence type="ECO:0000313" key="3">
    <source>
        <dbReference type="Proteomes" id="UP000007755"/>
    </source>
</evidence>
<gene>
    <name evidence="2" type="ORF">G5I_05278</name>
</gene>
<reference evidence="2" key="1">
    <citation type="submission" date="2011-02" db="EMBL/GenBank/DDBJ databases">
        <title>The genome of the leaf-cutting ant Acromyrmex echinatior suggests key adaptations to social evolution and fungus farming.</title>
        <authorList>
            <person name="Nygaard S."/>
            <person name="Zhang G."/>
        </authorList>
    </citation>
    <scope>NUCLEOTIDE SEQUENCE</scope>
</reference>
<feature type="region of interest" description="Disordered" evidence="1">
    <location>
        <begin position="1"/>
        <end position="30"/>
    </location>
</feature>
<feature type="region of interest" description="Disordered" evidence="1">
    <location>
        <begin position="47"/>
        <end position="69"/>
    </location>
</feature>
<protein>
    <submittedName>
        <fullName evidence="2">Uncharacterized protein</fullName>
    </submittedName>
</protein>
<dbReference type="Proteomes" id="UP000007755">
    <property type="component" value="Unassembled WGS sequence"/>
</dbReference>